<dbReference type="GO" id="GO:0003723">
    <property type="term" value="F:RNA binding"/>
    <property type="evidence" value="ECO:0007669"/>
    <property type="project" value="UniProtKB-UniRule"/>
</dbReference>
<dbReference type="SMART" id="SM00360">
    <property type="entry name" value="RRM"/>
    <property type="match status" value="2"/>
</dbReference>
<dbReference type="PROSITE" id="PS50102">
    <property type="entry name" value="RRM"/>
    <property type="match status" value="2"/>
</dbReference>
<dbReference type="OrthoDB" id="6730379at2759"/>
<dbReference type="Proteomes" id="UP000298138">
    <property type="component" value="Unassembled WGS sequence"/>
</dbReference>
<feature type="compositionally biased region" description="Low complexity" evidence="4">
    <location>
        <begin position="276"/>
        <end position="315"/>
    </location>
</feature>
<dbReference type="PANTHER" id="PTHR23236">
    <property type="entry name" value="EUKARYOTIC TRANSLATION INITIATION FACTOR 4B/4H"/>
    <property type="match status" value="1"/>
</dbReference>
<dbReference type="InParanoid" id="A0A4S2MU78"/>
<protein>
    <recommendedName>
        <fullName evidence="5">RRM domain-containing protein</fullName>
    </recommendedName>
</protein>
<proteinExistence type="predicted"/>
<evidence type="ECO:0000256" key="2">
    <source>
        <dbReference type="ARBA" id="ARBA00022884"/>
    </source>
</evidence>
<dbReference type="InterPro" id="IPR003954">
    <property type="entry name" value="RRM_euk-type"/>
</dbReference>
<feature type="region of interest" description="Disordered" evidence="4">
    <location>
        <begin position="50"/>
        <end position="87"/>
    </location>
</feature>
<gene>
    <name evidence="6" type="ORF">EX30DRAFT_68019</name>
</gene>
<dbReference type="InterPro" id="IPR000504">
    <property type="entry name" value="RRM_dom"/>
</dbReference>
<feature type="region of interest" description="Disordered" evidence="4">
    <location>
        <begin position="265"/>
        <end position="338"/>
    </location>
</feature>
<feature type="domain" description="RRM" evidence="5">
    <location>
        <begin position="183"/>
        <end position="261"/>
    </location>
</feature>
<feature type="compositionally biased region" description="Basic and acidic residues" evidence="4">
    <location>
        <begin position="50"/>
        <end position="65"/>
    </location>
</feature>
<dbReference type="InterPro" id="IPR035979">
    <property type="entry name" value="RBD_domain_sf"/>
</dbReference>
<dbReference type="Pfam" id="PF00076">
    <property type="entry name" value="RRM_1"/>
    <property type="match status" value="2"/>
</dbReference>
<evidence type="ECO:0000256" key="4">
    <source>
        <dbReference type="SAM" id="MobiDB-lite"/>
    </source>
</evidence>
<evidence type="ECO:0000256" key="3">
    <source>
        <dbReference type="PROSITE-ProRule" id="PRU00176"/>
    </source>
</evidence>
<dbReference type="InterPro" id="IPR012677">
    <property type="entry name" value="Nucleotide-bd_a/b_plait_sf"/>
</dbReference>
<evidence type="ECO:0000313" key="6">
    <source>
        <dbReference type="EMBL" id="TGZ80044.1"/>
    </source>
</evidence>
<dbReference type="STRING" id="341454.A0A4S2MU78"/>
<dbReference type="SUPFAM" id="SSF54928">
    <property type="entry name" value="RNA-binding domain, RBD"/>
    <property type="match status" value="2"/>
</dbReference>
<evidence type="ECO:0000259" key="5">
    <source>
        <dbReference type="PROSITE" id="PS50102"/>
    </source>
</evidence>
<dbReference type="PANTHER" id="PTHR23236:SF119">
    <property type="entry name" value="NUCLEAR RNA-BINDING PROTEIN SART-3"/>
    <property type="match status" value="1"/>
</dbReference>
<organism evidence="6 7">
    <name type="scientific">Ascodesmis nigricans</name>
    <dbReference type="NCBI Taxonomy" id="341454"/>
    <lineage>
        <taxon>Eukaryota</taxon>
        <taxon>Fungi</taxon>
        <taxon>Dikarya</taxon>
        <taxon>Ascomycota</taxon>
        <taxon>Pezizomycotina</taxon>
        <taxon>Pezizomycetes</taxon>
        <taxon>Pezizales</taxon>
        <taxon>Ascodesmidaceae</taxon>
        <taxon>Ascodesmis</taxon>
    </lineage>
</organism>
<keyword evidence="2 3" id="KW-0694">RNA-binding</keyword>
<keyword evidence="1" id="KW-0677">Repeat</keyword>
<keyword evidence="7" id="KW-1185">Reference proteome</keyword>
<reference evidence="6 7" key="1">
    <citation type="submission" date="2019-04" db="EMBL/GenBank/DDBJ databases">
        <title>Comparative genomics and transcriptomics to analyze fruiting body development in filamentous ascomycetes.</title>
        <authorList>
            <consortium name="DOE Joint Genome Institute"/>
            <person name="Lutkenhaus R."/>
            <person name="Traeger S."/>
            <person name="Breuer J."/>
            <person name="Kuo A."/>
            <person name="Lipzen A."/>
            <person name="Pangilinan J."/>
            <person name="Dilworth D."/>
            <person name="Sandor L."/>
            <person name="Poggeler S."/>
            <person name="Barry K."/>
            <person name="Grigoriev I.V."/>
            <person name="Nowrousian M."/>
        </authorList>
    </citation>
    <scope>NUCLEOTIDE SEQUENCE [LARGE SCALE GENOMIC DNA]</scope>
    <source>
        <strain evidence="6 7">CBS 389.68</strain>
    </source>
</reference>
<dbReference type="AlphaFoldDB" id="A0A4S2MU78"/>
<dbReference type="SMART" id="SM00361">
    <property type="entry name" value="RRM_1"/>
    <property type="match status" value="2"/>
</dbReference>
<accession>A0A4S2MU78</accession>
<sequence length="338" mass="37068">MFSLRRLVVSAARPAALSPATFAASRYARPQNLAELKSFEALLQRRMYNEEGGERRGPPRDRDGLVSRVGGGNGYNPRARTPRHELPPLAPSKVVYVGNLRYECTEEDLIDRFKQYGEVVASKIVRHPDDGRSRGWGYVEFKSLDDSASAIENMNNAPFMGRRLSVQFVQRTNLRLAGNEPSNVLFLGNLPFQLTDDDLNELFKNIRGCVDVRVAMDRRTGQPRGFAHADFRDVESAVKAKTQLEGTQVYGRYIRVDYSEHVNRGTATDKPKAEGEVAAATEASEAETPAPAAESEAAVEEVVSTEPSAIGAAAADEAEAKQPLESGEEAPAGKENTQ</sequence>
<dbReference type="EMBL" id="ML220127">
    <property type="protein sequence ID" value="TGZ80044.1"/>
    <property type="molecule type" value="Genomic_DNA"/>
</dbReference>
<evidence type="ECO:0000256" key="1">
    <source>
        <dbReference type="ARBA" id="ARBA00022737"/>
    </source>
</evidence>
<name>A0A4S2MU78_9PEZI</name>
<dbReference type="Gene3D" id="3.30.70.330">
    <property type="match status" value="2"/>
</dbReference>
<evidence type="ECO:0000313" key="7">
    <source>
        <dbReference type="Proteomes" id="UP000298138"/>
    </source>
</evidence>
<feature type="domain" description="RRM" evidence="5">
    <location>
        <begin position="93"/>
        <end position="171"/>
    </location>
</feature>
<feature type="compositionally biased region" description="Basic and acidic residues" evidence="4">
    <location>
        <begin position="265"/>
        <end position="275"/>
    </location>
</feature>